<keyword evidence="2" id="KW-1185">Reference proteome</keyword>
<reference evidence="1 2" key="2">
    <citation type="submission" date="2014-05" db="EMBL/GenBank/DDBJ databases">
        <title>Genome sequence of the 3-chlorobenzoate degrading bacterium Pseudomonas knackmussii B13 shows multiple evidence for horizontal gene transfer.</title>
        <authorList>
            <person name="Miyazaki R."/>
            <person name="Bertelli C."/>
            <person name="Falquet L."/>
            <person name="Robinson-Rechavi M."/>
            <person name="Gharib W."/>
            <person name="Roy S."/>
            <person name="Van der Meer J.R."/>
        </authorList>
    </citation>
    <scope>NUCLEOTIDE SEQUENCE [LARGE SCALE GENOMIC DNA]</scope>
    <source>
        <strain evidence="1 2">B13</strain>
    </source>
</reference>
<evidence type="ECO:0000313" key="2">
    <source>
        <dbReference type="Proteomes" id="UP000025241"/>
    </source>
</evidence>
<reference evidence="1 2" key="1">
    <citation type="submission" date="2013-03" db="EMBL/GenBank/DDBJ databases">
        <authorList>
            <person name="Linke B."/>
        </authorList>
    </citation>
    <scope>NUCLEOTIDE SEQUENCE [LARGE SCALE GENOMIC DNA]</scope>
    <source>
        <strain evidence="1 2">B13</strain>
    </source>
</reference>
<dbReference type="Proteomes" id="UP000025241">
    <property type="component" value="Chromosome I"/>
</dbReference>
<sequence>MLRHFTPRRLLALLLILLLAAALVGQHFRLFERA</sequence>
<dbReference type="KEGG" id="pkc:PKB_5566"/>
<name>A0A024HPR7_PSEKB</name>
<accession>A0A024HPR7</accession>
<dbReference type="EMBL" id="HG322950">
    <property type="protein sequence ID" value="CDF86876.1"/>
    <property type="molecule type" value="Genomic_DNA"/>
</dbReference>
<evidence type="ECO:0000313" key="1">
    <source>
        <dbReference type="EMBL" id="CDF86876.1"/>
    </source>
</evidence>
<gene>
    <name evidence="1" type="ORF">PKB_5566</name>
</gene>
<protein>
    <submittedName>
        <fullName evidence="1">Hypothetical membrane protein</fullName>
    </submittedName>
</protein>
<dbReference type="AlphaFoldDB" id="A0A024HPR7"/>
<dbReference type="STRING" id="1301098.PKB_5566"/>
<organism evidence="1 2">
    <name type="scientific">Pseudomonas knackmussii (strain DSM 6978 / CCUG 54928 / LMG 23759 / B13)</name>
    <dbReference type="NCBI Taxonomy" id="1301098"/>
    <lineage>
        <taxon>Bacteria</taxon>
        <taxon>Pseudomonadati</taxon>
        <taxon>Pseudomonadota</taxon>
        <taxon>Gammaproteobacteria</taxon>
        <taxon>Pseudomonadales</taxon>
        <taxon>Pseudomonadaceae</taxon>
        <taxon>Pseudomonas</taxon>
    </lineage>
</organism>
<dbReference type="HOGENOM" id="CLU_3375368_0_0_6"/>
<proteinExistence type="predicted"/>